<name>A0A0J6C8H7_9BORD</name>
<evidence type="ECO:0000313" key="2">
    <source>
        <dbReference type="EMBL" id="ANY15358.1"/>
    </source>
</evidence>
<organism evidence="3 4">
    <name type="scientific">Bordetella pseudohinzii</name>
    <dbReference type="NCBI Taxonomy" id="1331258"/>
    <lineage>
        <taxon>Bacteria</taxon>
        <taxon>Pseudomonadati</taxon>
        <taxon>Pseudomonadota</taxon>
        <taxon>Betaproteobacteria</taxon>
        <taxon>Burkholderiales</taxon>
        <taxon>Alcaligenaceae</taxon>
        <taxon>Bordetella</taxon>
    </lineage>
</organism>
<dbReference type="OrthoDB" id="8684916at2"/>
<accession>A0A0J6C8H7</accession>
<accession>A0A0M7FXS8</accession>
<sequence length="202" mass="21168">MKVRKLLALAPRARAAALLAATLALSTPFLAPAAQARVVDAALVTATGKVTAVDPSNRTLTVVGPSGEAVPLQAGPKVRNFDRIKVGDIVRISYYESLDIATRPKGSGIPEVRTETAQTRAQPGQMPQGGSGVQTTITAEIWHISRNSNTVILQGPSGGRQTVVVRDPQAIKKLATLKEGDLVDFTFTRAMAGAVIAPAKKP</sequence>
<keyword evidence="5" id="KW-1185">Reference proteome</keyword>
<reference evidence="2 5" key="2">
    <citation type="submission" date="2016-07" db="EMBL/GenBank/DDBJ databases">
        <title>Complete genome sequences of Bordetella pseudohinzii.</title>
        <authorList>
            <person name="Spilker T."/>
            <person name="Darrah R."/>
            <person name="LiPuma J.J."/>
        </authorList>
    </citation>
    <scope>NUCLEOTIDE SEQUENCE [LARGE SCALE GENOMIC DNA]</scope>
    <source>
        <strain evidence="2 5">HI4681</strain>
    </source>
</reference>
<evidence type="ECO:0000256" key="1">
    <source>
        <dbReference type="SAM" id="SignalP"/>
    </source>
</evidence>
<gene>
    <name evidence="2" type="ORF">BBN53_05315</name>
    <name evidence="3" type="ORF">ERS370011_02646</name>
</gene>
<dbReference type="Proteomes" id="UP000053096">
    <property type="component" value="Unassembled WGS sequence"/>
</dbReference>
<feature type="chain" id="PRO_5005268468" evidence="1">
    <location>
        <begin position="34"/>
        <end position="202"/>
    </location>
</feature>
<dbReference type="AlphaFoldDB" id="A0A0J6C8H7"/>
<dbReference type="EMBL" id="CP016440">
    <property type="protein sequence ID" value="ANY15358.1"/>
    <property type="molecule type" value="Genomic_DNA"/>
</dbReference>
<protein>
    <submittedName>
        <fullName evidence="3">Uncharacterized protein</fullName>
    </submittedName>
</protein>
<dbReference type="RefSeq" id="WP_043212412.1">
    <property type="nucleotide sequence ID" value="NZ_CAJGUP010000086.1"/>
</dbReference>
<evidence type="ECO:0000313" key="5">
    <source>
        <dbReference type="Proteomes" id="UP000092950"/>
    </source>
</evidence>
<feature type="signal peptide" evidence="1">
    <location>
        <begin position="1"/>
        <end position="33"/>
    </location>
</feature>
<dbReference type="KEGG" id="bpdz:BBN53_05315"/>
<evidence type="ECO:0000313" key="4">
    <source>
        <dbReference type="Proteomes" id="UP000053096"/>
    </source>
</evidence>
<dbReference type="Proteomes" id="UP000092950">
    <property type="component" value="Chromosome"/>
</dbReference>
<reference evidence="3 4" key="1">
    <citation type="submission" date="2015-09" db="EMBL/GenBank/DDBJ databases">
        <authorList>
            <person name="Jackson K.R."/>
            <person name="Lunt B.L."/>
            <person name="Fisher J.N.B."/>
            <person name="Gardner A.V."/>
            <person name="Bailey M.E."/>
            <person name="Deus L.M."/>
            <person name="Earl A.S."/>
            <person name="Gibby P.D."/>
            <person name="Hartmann K.A."/>
            <person name="Liu J.E."/>
            <person name="Manci A.M."/>
            <person name="Nielsen D.A."/>
            <person name="Solomon M.B."/>
            <person name="Breakwell D.P."/>
            <person name="Burnett S.H."/>
            <person name="Grose J.H."/>
        </authorList>
    </citation>
    <scope>NUCLEOTIDE SEQUENCE [LARGE SCALE GENOMIC DNA]</scope>
    <source>
        <strain evidence="3 4">2789STDY5608636</strain>
    </source>
</reference>
<proteinExistence type="predicted"/>
<keyword evidence="1" id="KW-0732">Signal</keyword>
<dbReference type="EMBL" id="CYTV01000006">
    <property type="protein sequence ID" value="CUI87044.1"/>
    <property type="molecule type" value="Genomic_DNA"/>
</dbReference>
<evidence type="ECO:0000313" key="3">
    <source>
        <dbReference type="EMBL" id="CUI87044.1"/>
    </source>
</evidence>